<dbReference type="PANTHER" id="PTHR46401:SF2">
    <property type="entry name" value="GLYCOSYLTRANSFERASE WBBK-RELATED"/>
    <property type="match status" value="1"/>
</dbReference>
<dbReference type="InterPro" id="IPR028098">
    <property type="entry name" value="Glyco_trans_4-like_N"/>
</dbReference>
<dbReference type="Pfam" id="PF13439">
    <property type="entry name" value="Glyco_transf_4"/>
    <property type="match status" value="1"/>
</dbReference>
<sequence length="368" mass="42254">MKVALFAYAGVDRSWSLGRLTYLFYTGLNSLGVDTYLVSKYNINQSGLKYIKIKRYPKIGKKDILTDVFSTYSTVKKLKPNVYHLLYPHVSSLLSLPFPSSYSKVLTIHDLKPLIVKEFLDRKEKTNISILKFSLMFIDRVIAISRSTKEQIVQLLGVDEDKVSVVYNPLDPIFRKLNEDEIVDIRQKYGKFIFNLSRFDKLKNPVNLIKSFKYIASCDDNIRLLIVGAFWHYGKSLIENELGKYKDRVDIIERIENETLVKIYNASEAFLFPSIYEGFGMPIIEAMACGTPVITSNRWSMKELAEGVGELVEPEDPVDIAEKTCKVISDKGYRDQLVKKGLEKAKQFNYLDLSKELLNVYEITVGKK</sequence>
<feature type="domain" description="Glycosyltransferase subfamily 4-like N-terminal" evidence="3">
    <location>
        <begin position="62"/>
        <end position="172"/>
    </location>
</feature>
<keyword evidence="5" id="KW-1185">Reference proteome</keyword>
<dbReference type="KEGG" id="csty:KN1_03550"/>
<accession>A0A8D5ZDE0</accession>
<dbReference type="GO" id="GO:0016757">
    <property type="term" value="F:glycosyltransferase activity"/>
    <property type="evidence" value="ECO:0007669"/>
    <property type="project" value="InterPro"/>
</dbReference>
<dbReference type="AlphaFoldDB" id="A0A8D5ZDE0"/>
<evidence type="ECO:0000259" key="3">
    <source>
        <dbReference type="Pfam" id="PF13439"/>
    </source>
</evidence>
<organism evidence="4 5">
    <name type="scientific">Stygiolobus caldivivus</name>
    <dbReference type="NCBI Taxonomy" id="2824673"/>
    <lineage>
        <taxon>Archaea</taxon>
        <taxon>Thermoproteota</taxon>
        <taxon>Thermoprotei</taxon>
        <taxon>Sulfolobales</taxon>
        <taxon>Sulfolobaceae</taxon>
        <taxon>Stygiolobus</taxon>
    </lineage>
</organism>
<evidence type="ECO:0000313" key="5">
    <source>
        <dbReference type="Proteomes" id="UP000825123"/>
    </source>
</evidence>
<dbReference type="SUPFAM" id="SSF53756">
    <property type="entry name" value="UDP-Glycosyltransferase/glycogen phosphorylase"/>
    <property type="match status" value="1"/>
</dbReference>
<name>A0A8D5ZDE0_9CREN</name>
<feature type="domain" description="Glycosyl transferase family 1" evidence="2">
    <location>
        <begin position="190"/>
        <end position="341"/>
    </location>
</feature>
<dbReference type="Gene3D" id="3.40.50.2000">
    <property type="entry name" value="Glycogen Phosphorylase B"/>
    <property type="match status" value="2"/>
</dbReference>
<proteinExistence type="predicted"/>
<dbReference type="InterPro" id="IPR001296">
    <property type="entry name" value="Glyco_trans_1"/>
</dbReference>
<dbReference type="PANTHER" id="PTHR46401">
    <property type="entry name" value="GLYCOSYLTRANSFERASE WBBK-RELATED"/>
    <property type="match status" value="1"/>
</dbReference>
<gene>
    <name evidence="4" type="ORF">KN1_03550</name>
</gene>
<evidence type="ECO:0000259" key="2">
    <source>
        <dbReference type="Pfam" id="PF00534"/>
    </source>
</evidence>
<keyword evidence="1 4" id="KW-0808">Transferase</keyword>
<evidence type="ECO:0000313" key="4">
    <source>
        <dbReference type="EMBL" id="BCU69058.1"/>
    </source>
</evidence>
<evidence type="ECO:0000256" key="1">
    <source>
        <dbReference type="ARBA" id="ARBA00022679"/>
    </source>
</evidence>
<dbReference type="RefSeq" id="WP_221289121.1">
    <property type="nucleotide sequence ID" value="NZ_AP024597.1"/>
</dbReference>
<dbReference type="EMBL" id="AP024597">
    <property type="protein sequence ID" value="BCU69058.1"/>
    <property type="molecule type" value="Genomic_DNA"/>
</dbReference>
<dbReference type="Pfam" id="PF00534">
    <property type="entry name" value="Glycos_transf_1"/>
    <property type="match status" value="1"/>
</dbReference>
<dbReference type="GeneID" id="66162105"/>
<dbReference type="Proteomes" id="UP000825123">
    <property type="component" value="Chromosome"/>
</dbReference>
<dbReference type="CDD" id="cd03809">
    <property type="entry name" value="GT4_MtfB-like"/>
    <property type="match status" value="1"/>
</dbReference>
<protein>
    <submittedName>
        <fullName evidence="4">Glycosyl transferase</fullName>
    </submittedName>
</protein>
<reference evidence="4 5" key="1">
    <citation type="submission" date="2021-04" db="EMBL/GenBank/DDBJ databases">
        <title>Complete genome sequence of Stygiolobus sp. KN-1.</title>
        <authorList>
            <person name="Nakamura K."/>
            <person name="Sakai H."/>
            <person name="Kurosawa N."/>
        </authorList>
    </citation>
    <scope>NUCLEOTIDE SEQUENCE [LARGE SCALE GENOMIC DNA]</scope>
    <source>
        <strain evidence="4 5">KN-1</strain>
    </source>
</reference>